<name>A0A8J7KZ09_9ACTN</name>
<dbReference type="RefSeq" id="WP_197006544.1">
    <property type="nucleotide sequence ID" value="NZ_BONS01000006.1"/>
</dbReference>
<protein>
    <submittedName>
        <fullName evidence="1">Uncharacterized protein</fullName>
    </submittedName>
</protein>
<evidence type="ECO:0000313" key="1">
    <source>
        <dbReference type="EMBL" id="MBG6139937.1"/>
    </source>
</evidence>
<dbReference type="AlphaFoldDB" id="A0A8J7KZ09"/>
<dbReference type="Proteomes" id="UP000622552">
    <property type="component" value="Unassembled WGS sequence"/>
</dbReference>
<gene>
    <name evidence="1" type="ORF">IW245_006131</name>
</gene>
<reference evidence="1" key="1">
    <citation type="submission" date="2020-11" db="EMBL/GenBank/DDBJ databases">
        <title>Sequencing the genomes of 1000 actinobacteria strains.</title>
        <authorList>
            <person name="Klenk H.-P."/>
        </authorList>
    </citation>
    <scope>NUCLEOTIDE SEQUENCE</scope>
    <source>
        <strain evidence="1">DSM 45356</strain>
    </source>
</reference>
<accession>A0A8J7KZ09</accession>
<comment type="caution">
    <text evidence="1">The sequence shown here is derived from an EMBL/GenBank/DDBJ whole genome shotgun (WGS) entry which is preliminary data.</text>
</comment>
<proteinExistence type="predicted"/>
<dbReference type="EMBL" id="JADOUF010000001">
    <property type="protein sequence ID" value="MBG6139937.1"/>
    <property type="molecule type" value="Genomic_DNA"/>
</dbReference>
<keyword evidence="2" id="KW-1185">Reference proteome</keyword>
<evidence type="ECO:0000313" key="2">
    <source>
        <dbReference type="Proteomes" id="UP000622552"/>
    </source>
</evidence>
<organism evidence="1 2">
    <name type="scientific">Longispora fulva</name>
    <dbReference type="NCBI Taxonomy" id="619741"/>
    <lineage>
        <taxon>Bacteria</taxon>
        <taxon>Bacillati</taxon>
        <taxon>Actinomycetota</taxon>
        <taxon>Actinomycetes</taxon>
        <taxon>Micromonosporales</taxon>
        <taxon>Micromonosporaceae</taxon>
        <taxon>Longispora</taxon>
    </lineage>
</organism>
<sequence length="198" mass="21658">MTDDVFTVDSLRGVALAQGWSYRENDQGFADRWGGPPFDTWSGSKRAADVVSGEYRERPVAAFCLLTGDENFLVMATSLPGRLPRFALAPPVGAVDPGPFGYGFEAEDPDLAQRYEVYAADADLAAAVLHVEAVAVLRKHRSMDWRIEGRDLLAIERLDREVSEEELLNTLDALVTIAAGIPAGLFDRYPTPTPYPAV</sequence>